<gene>
    <name evidence="3" type="ORF">POVCU2_0056560</name>
</gene>
<dbReference type="InterPro" id="IPR008780">
    <property type="entry name" value="Plasmodium_Vir"/>
</dbReference>
<name>A0A1A8W9I9_PLAOA</name>
<evidence type="ECO:0000313" key="4">
    <source>
        <dbReference type="Proteomes" id="UP000078560"/>
    </source>
</evidence>
<dbReference type="AlphaFoldDB" id="A0A1A8W9I9"/>
<protein>
    <submittedName>
        <fullName evidence="3">PIR Superfamily Protein</fullName>
    </submittedName>
</protein>
<accession>A0A1A8W9I9</accession>
<evidence type="ECO:0000256" key="2">
    <source>
        <dbReference type="SAM" id="Phobius"/>
    </source>
</evidence>
<evidence type="ECO:0000313" key="3">
    <source>
        <dbReference type="EMBL" id="SBS89690.1"/>
    </source>
</evidence>
<evidence type="ECO:0000256" key="1">
    <source>
        <dbReference type="SAM" id="MobiDB-lite"/>
    </source>
</evidence>
<organism evidence="3 4">
    <name type="scientific">Plasmodium ovale curtisi</name>
    <dbReference type="NCBI Taxonomy" id="864141"/>
    <lineage>
        <taxon>Eukaryota</taxon>
        <taxon>Sar</taxon>
        <taxon>Alveolata</taxon>
        <taxon>Apicomplexa</taxon>
        <taxon>Aconoidasida</taxon>
        <taxon>Haemosporida</taxon>
        <taxon>Plasmodiidae</taxon>
        <taxon>Plasmodium</taxon>
        <taxon>Plasmodium (Plasmodium)</taxon>
    </lineage>
</organism>
<sequence>MSLKSEEILEFGNLVEGSLNHLPVYATYKEFDEDVNEDNYSNYFTEARKLKNTYPYNDIFCNKLSRNLKKFSSITRVGRNIKERCTCLNFWLYDNINKIFAEYEDIRSTYIIDAFIDGWMNINEGLTGNNICSIKEDGKTSILVLKYYKYLHDYFRNYDYIIENYNKKDTCSLYKKYISYINKFYEPYKTKCCGYNRGDCYFFFNFECNDKYNPNNLLSKITCNEFEKDHSLKEEGGASLNGDQSDPNVRAVRNSPQEGDTGSFTASPEHTTMSVIFPLLIIPLILFLFYKFTPMGYFLHKKLPRKDKLPYSLNEETMQDSVTNDSNYVDNNSINPSYITYHPL</sequence>
<dbReference type="Pfam" id="PF05795">
    <property type="entry name" value="Plasmodium_Vir"/>
    <property type="match status" value="2"/>
</dbReference>
<feature type="region of interest" description="Disordered" evidence="1">
    <location>
        <begin position="234"/>
        <end position="266"/>
    </location>
</feature>
<feature type="compositionally biased region" description="Polar residues" evidence="1">
    <location>
        <begin position="254"/>
        <end position="266"/>
    </location>
</feature>
<keyword evidence="2" id="KW-1133">Transmembrane helix</keyword>
<dbReference type="EMBL" id="FLQU01000785">
    <property type="protein sequence ID" value="SBS89690.1"/>
    <property type="molecule type" value="Genomic_DNA"/>
</dbReference>
<reference evidence="4" key="1">
    <citation type="submission" date="2016-05" db="EMBL/GenBank/DDBJ databases">
        <authorList>
            <person name="Naeem Raeece"/>
        </authorList>
    </citation>
    <scope>NUCLEOTIDE SEQUENCE [LARGE SCALE GENOMIC DNA]</scope>
</reference>
<dbReference type="Proteomes" id="UP000078560">
    <property type="component" value="Unassembled WGS sequence"/>
</dbReference>
<feature type="transmembrane region" description="Helical" evidence="2">
    <location>
        <begin position="275"/>
        <end position="299"/>
    </location>
</feature>
<keyword evidence="2" id="KW-0472">Membrane</keyword>
<proteinExistence type="predicted"/>
<keyword evidence="2" id="KW-0812">Transmembrane</keyword>